<feature type="domain" description="Macro" evidence="1">
    <location>
        <begin position="1"/>
        <end position="175"/>
    </location>
</feature>
<dbReference type="SMART" id="SM00506">
    <property type="entry name" value="A1pp"/>
    <property type="match status" value="1"/>
</dbReference>
<protein>
    <submittedName>
        <fullName evidence="2">ADP-ribose-binding protein</fullName>
    </submittedName>
</protein>
<proteinExistence type="predicted"/>
<accession>A0AAX4L2I6</accession>
<dbReference type="Pfam" id="PF01661">
    <property type="entry name" value="Macro"/>
    <property type="match status" value="1"/>
</dbReference>
<dbReference type="NCBIfam" id="NF001668">
    <property type="entry name" value="PRK00431.2-4"/>
    <property type="match status" value="1"/>
</dbReference>
<dbReference type="Proteomes" id="UP001432202">
    <property type="component" value="Chromosome"/>
</dbReference>
<dbReference type="NCBIfam" id="NF001665">
    <property type="entry name" value="PRK00431.2-1"/>
    <property type="match status" value="1"/>
</dbReference>
<dbReference type="NCBIfam" id="NF001667">
    <property type="entry name" value="PRK00431.2-3"/>
    <property type="match status" value="1"/>
</dbReference>
<evidence type="ECO:0000313" key="2">
    <source>
        <dbReference type="EMBL" id="WWQ61424.1"/>
    </source>
</evidence>
<dbReference type="PROSITE" id="PS51154">
    <property type="entry name" value="MACRO"/>
    <property type="match status" value="1"/>
</dbReference>
<evidence type="ECO:0000313" key="3">
    <source>
        <dbReference type="Proteomes" id="UP001432202"/>
    </source>
</evidence>
<dbReference type="InterPro" id="IPR002589">
    <property type="entry name" value="Macro_dom"/>
</dbReference>
<dbReference type="PANTHER" id="PTHR11106">
    <property type="entry name" value="GANGLIOSIDE INDUCED DIFFERENTIATION ASSOCIATED PROTEIN 2-RELATED"/>
    <property type="match status" value="1"/>
</dbReference>
<dbReference type="AlphaFoldDB" id="A0AAX4L2I6"/>
<name>A0AAX4L2I6_9CREN</name>
<dbReference type="Gene3D" id="3.40.220.10">
    <property type="entry name" value="Leucine Aminopeptidase, subunit E, domain 1"/>
    <property type="match status" value="1"/>
</dbReference>
<gene>
    <name evidence="2" type="ORF">V6M85_04935</name>
</gene>
<organism evidence="2 3">
    <name type="scientific">Sulfolobus tengchongensis</name>
    <dbReference type="NCBI Taxonomy" id="207809"/>
    <lineage>
        <taxon>Archaea</taxon>
        <taxon>Thermoproteota</taxon>
        <taxon>Thermoprotei</taxon>
        <taxon>Sulfolobales</taxon>
        <taxon>Sulfolobaceae</taxon>
        <taxon>Sulfolobus</taxon>
    </lineage>
</organism>
<dbReference type="CDD" id="cd02907">
    <property type="entry name" value="Macro_Af1521_BAL-like"/>
    <property type="match status" value="1"/>
</dbReference>
<dbReference type="PANTHER" id="PTHR11106:SF111">
    <property type="entry name" value="MACRO DOMAIN-CONTAINING PROTEIN"/>
    <property type="match status" value="1"/>
</dbReference>
<sequence>MYKLKNGLEVHVIKGDITEIEADAIVNAANSYLQHGGGVAYAIVKKGGYVIQKESDEYVKKYGPVPVGDVAVTTAGKLKAKYIIHAVGPRYGVETDDKLESAIRRSLEKADELNLSSIALPAISTGIYGYPYETCAIIMAKVLNSYRPKTLGKVLVVLYSDEAYEVFKNTFDNFLKTEGEKIDS</sequence>
<dbReference type="RefSeq" id="WP_338603727.1">
    <property type="nucleotide sequence ID" value="NZ_CP146016.1"/>
</dbReference>
<dbReference type="SUPFAM" id="SSF52949">
    <property type="entry name" value="Macro domain-like"/>
    <property type="match status" value="1"/>
</dbReference>
<dbReference type="GeneID" id="89336089"/>
<evidence type="ECO:0000259" key="1">
    <source>
        <dbReference type="PROSITE" id="PS51154"/>
    </source>
</evidence>
<reference evidence="2 3" key="1">
    <citation type="submission" date="2024-02" db="EMBL/GenBank/DDBJ databases">
        <title>STSV induces naive adaptation in Sulfolobus.</title>
        <authorList>
            <person name="Xiang X."/>
            <person name="Song M."/>
        </authorList>
    </citation>
    <scope>NUCLEOTIDE SEQUENCE [LARGE SCALE GENOMIC DNA]</scope>
    <source>
        <strain evidence="2 3">RT2</strain>
    </source>
</reference>
<keyword evidence="3" id="KW-1185">Reference proteome</keyword>
<dbReference type="EMBL" id="CP146016">
    <property type="protein sequence ID" value="WWQ61424.1"/>
    <property type="molecule type" value="Genomic_DNA"/>
</dbReference>
<dbReference type="InterPro" id="IPR043472">
    <property type="entry name" value="Macro_dom-like"/>
</dbReference>